<organism evidence="1 2">
    <name type="scientific">Austropuccinia psidii MF-1</name>
    <dbReference type="NCBI Taxonomy" id="1389203"/>
    <lineage>
        <taxon>Eukaryota</taxon>
        <taxon>Fungi</taxon>
        <taxon>Dikarya</taxon>
        <taxon>Basidiomycota</taxon>
        <taxon>Pucciniomycotina</taxon>
        <taxon>Pucciniomycetes</taxon>
        <taxon>Pucciniales</taxon>
        <taxon>Sphaerophragmiaceae</taxon>
        <taxon>Austropuccinia</taxon>
    </lineage>
</organism>
<comment type="caution">
    <text evidence="1">The sequence shown here is derived from an EMBL/GenBank/DDBJ whole genome shotgun (WGS) entry which is preliminary data.</text>
</comment>
<protein>
    <submittedName>
        <fullName evidence="1">Uncharacterized protein</fullName>
    </submittedName>
</protein>
<proteinExistence type="predicted"/>
<dbReference type="AlphaFoldDB" id="A0A9Q3D0B3"/>
<gene>
    <name evidence="1" type="ORF">O181_031267</name>
</gene>
<keyword evidence="2" id="KW-1185">Reference proteome</keyword>
<evidence type="ECO:0000313" key="1">
    <source>
        <dbReference type="EMBL" id="MBW0491552.1"/>
    </source>
</evidence>
<sequence length="106" mass="12291">MITSVSHPETLQLECTPILRQTLDILEQRARGIRISLKDVVETGDLIADCDASKRCSCSYISRRTHTALYRRRHICTNKPRRSDFHQSKAPTFLQPFCFRSSRTRP</sequence>
<accession>A0A9Q3D0B3</accession>
<dbReference type="EMBL" id="AVOT02011138">
    <property type="protein sequence ID" value="MBW0491552.1"/>
    <property type="molecule type" value="Genomic_DNA"/>
</dbReference>
<reference evidence="1" key="1">
    <citation type="submission" date="2021-03" db="EMBL/GenBank/DDBJ databases">
        <title>Draft genome sequence of rust myrtle Austropuccinia psidii MF-1, a brazilian biotype.</title>
        <authorList>
            <person name="Quecine M.C."/>
            <person name="Pachon D.M.R."/>
            <person name="Bonatelli M.L."/>
            <person name="Correr F.H."/>
            <person name="Franceschini L.M."/>
            <person name="Leite T.F."/>
            <person name="Margarido G.R.A."/>
            <person name="Almeida C.A."/>
            <person name="Ferrarezi J.A."/>
            <person name="Labate C.A."/>
        </authorList>
    </citation>
    <scope>NUCLEOTIDE SEQUENCE</scope>
    <source>
        <strain evidence="1">MF-1</strain>
    </source>
</reference>
<evidence type="ECO:0000313" key="2">
    <source>
        <dbReference type="Proteomes" id="UP000765509"/>
    </source>
</evidence>
<name>A0A9Q3D0B3_9BASI</name>
<dbReference type="Proteomes" id="UP000765509">
    <property type="component" value="Unassembled WGS sequence"/>
</dbReference>